<feature type="compositionally biased region" description="Basic and acidic residues" evidence="1">
    <location>
        <begin position="78"/>
        <end position="92"/>
    </location>
</feature>
<accession>A0A8K0KQR2</accession>
<reference evidence="2" key="2">
    <citation type="submission" date="2017-10" db="EMBL/GenBank/DDBJ databases">
        <title>Ladona fulva Genome sequencing and assembly.</title>
        <authorList>
            <person name="Murali S."/>
            <person name="Richards S."/>
            <person name="Bandaranaike D."/>
            <person name="Bellair M."/>
            <person name="Blankenburg K."/>
            <person name="Chao H."/>
            <person name="Dinh H."/>
            <person name="Doddapaneni H."/>
            <person name="Dugan-Rocha S."/>
            <person name="Elkadiri S."/>
            <person name="Gnanaolivu R."/>
            <person name="Hernandez B."/>
            <person name="Skinner E."/>
            <person name="Javaid M."/>
            <person name="Lee S."/>
            <person name="Li M."/>
            <person name="Ming W."/>
            <person name="Munidasa M."/>
            <person name="Muniz J."/>
            <person name="Nguyen L."/>
            <person name="Hughes D."/>
            <person name="Osuji N."/>
            <person name="Pu L.-L."/>
            <person name="Puazo M."/>
            <person name="Qu C."/>
            <person name="Quiroz J."/>
            <person name="Raj R."/>
            <person name="Weissenberger G."/>
            <person name="Xin Y."/>
            <person name="Zou X."/>
            <person name="Han Y."/>
            <person name="Worley K."/>
            <person name="Muzny D."/>
            <person name="Gibbs R."/>
        </authorList>
    </citation>
    <scope>NUCLEOTIDE SEQUENCE</scope>
    <source>
        <strain evidence="2">Sampled in the wild</strain>
    </source>
</reference>
<evidence type="ECO:0000313" key="2">
    <source>
        <dbReference type="EMBL" id="KAG8239806.1"/>
    </source>
</evidence>
<evidence type="ECO:0000313" key="3">
    <source>
        <dbReference type="Proteomes" id="UP000792457"/>
    </source>
</evidence>
<feature type="region of interest" description="Disordered" evidence="1">
    <location>
        <begin position="1"/>
        <end position="109"/>
    </location>
</feature>
<gene>
    <name evidence="2" type="ORF">J437_LFUL018701</name>
</gene>
<comment type="caution">
    <text evidence="2">The sequence shown here is derived from an EMBL/GenBank/DDBJ whole genome shotgun (WGS) entry which is preliminary data.</text>
</comment>
<reference evidence="2" key="1">
    <citation type="submission" date="2013-04" db="EMBL/GenBank/DDBJ databases">
        <authorList>
            <person name="Qu J."/>
            <person name="Murali S.C."/>
            <person name="Bandaranaike D."/>
            <person name="Bellair M."/>
            <person name="Blankenburg K."/>
            <person name="Chao H."/>
            <person name="Dinh H."/>
            <person name="Doddapaneni H."/>
            <person name="Downs B."/>
            <person name="Dugan-Rocha S."/>
            <person name="Elkadiri S."/>
            <person name="Gnanaolivu R.D."/>
            <person name="Hernandez B."/>
            <person name="Javaid M."/>
            <person name="Jayaseelan J.C."/>
            <person name="Lee S."/>
            <person name="Li M."/>
            <person name="Ming W."/>
            <person name="Munidasa M."/>
            <person name="Muniz J."/>
            <person name="Nguyen L."/>
            <person name="Ongeri F."/>
            <person name="Osuji N."/>
            <person name="Pu L.-L."/>
            <person name="Puazo M."/>
            <person name="Qu C."/>
            <person name="Quiroz J."/>
            <person name="Raj R."/>
            <person name="Weissenberger G."/>
            <person name="Xin Y."/>
            <person name="Zou X."/>
            <person name="Han Y."/>
            <person name="Richards S."/>
            <person name="Worley K."/>
            <person name="Muzny D."/>
            <person name="Gibbs R."/>
        </authorList>
    </citation>
    <scope>NUCLEOTIDE SEQUENCE</scope>
    <source>
        <strain evidence="2">Sampled in the wild</strain>
    </source>
</reference>
<dbReference type="EMBL" id="KZ310028">
    <property type="protein sequence ID" value="KAG8239806.1"/>
    <property type="molecule type" value="Genomic_DNA"/>
</dbReference>
<dbReference type="Proteomes" id="UP000792457">
    <property type="component" value="Unassembled WGS sequence"/>
</dbReference>
<protein>
    <submittedName>
        <fullName evidence="2">Uncharacterized protein</fullName>
    </submittedName>
</protein>
<sequence>MDCLSPTSSLEERLLLGGSQETPGRISSPGKGETSDSSESTVKEAPGIGDSNSGASGAILGSVRASGAERRRRRKERIRKEGKDPPTAKDETQGQPRGTSGSGEGHTLKGSFISFTKEITLSLILVGRICKQCCCSEAELSGENGIYPLHVMELLSGGEDDDFYVLWNSDEKKQ</sequence>
<proteinExistence type="predicted"/>
<evidence type="ECO:0000256" key="1">
    <source>
        <dbReference type="SAM" id="MobiDB-lite"/>
    </source>
</evidence>
<name>A0A8K0KQR2_LADFU</name>
<organism evidence="2 3">
    <name type="scientific">Ladona fulva</name>
    <name type="common">Scarce chaser dragonfly</name>
    <name type="synonym">Libellula fulva</name>
    <dbReference type="NCBI Taxonomy" id="123851"/>
    <lineage>
        <taxon>Eukaryota</taxon>
        <taxon>Metazoa</taxon>
        <taxon>Ecdysozoa</taxon>
        <taxon>Arthropoda</taxon>
        <taxon>Hexapoda</taxon>
        <taxon>Insecta</taxon>
        <taxon>Pterygota</taxon>
        <taxon>Palaeoptera</taxon>
        <taxon>Odonata</taxon>
        <taxon>Epiprocta</taxon>
        <taxon>Anisoptera</taxon>
        <taxon>Libelluloidea</taxon>
        <taxon>Libellulidae</taxon>
        <taxon>Ladona</taxon>
    </lineage>
</organism>
<keyword evidence="3" id="KW-1185">Reference proteome</keyword>
<dbReference type="AlphaFoldDB" id="A0A8K0KQR2"/>